<dbReference type="OrthoDB" id="907479at2759"/>
<feature type="transmembrane region" description="Helical" evidence="11">
    <location>
        <begin position="197"/>
        <end position="221"/>
    </location>
</feature>
<dbReference type="GO" id="GO:0016020">
    <property type="term" value="C:membrane"/>
    <property type="evidence" value="ECO:0007669"/>
    <property type="project" value="UniProtKB-SubCell"/>
</dbReference>
<keyword evidence="3" id="KW-0813">Transport</keyword>
<name>A0A5J5AMS8_9ASTE</name>
<dbReference type="GO" id="GO:0046872">
    <property type="term" value="F:metal ion binding"/>
    <property type="evidence" value="ECO:0007669"/>
    <property type="project" value="UniProtKB-KW"/>
</dbReference>
<keyword evidence="10 11" id="KW-0472">Membrane</keyword>
<protein>
    <recommendedName>
        <fullName evidence="12">Cytochrome b561 domain-containing protein</fullName>
    </recommendedName>
</protein>
<evidence type="ECO:0000313" key="14">
    <source>
        <dbReference type="Proteomes" id="UP000325577"/>
    </source>
</evidence>
<sequence length="224" mass="25158">MDTTDSRVLFRRRASRITVAAHSFGIFAAILLLVWLLHYREGIDLDSKNAYRIFNVHPFLMLVGFIFLSGEGMMAFKTVPADRVVRKFVHMFINLISLCLGIVGLHAVFKFHDKQNIADMYSLHSWIGMGTFCLFILQWLFGFVLFMFPKGSASTRASALPWHVCGGRALLYMAICAAETGLMEKVTFLGLNHGRELLLINFTGLAVLLFGLSVDLSIALARFT</sequence>
<dbReference type="PANTHER" id="PTHR10106">
    <property type="entry name" value="CYTOCHROME B561-RELATED"/>
    <property type="match status" value="1"/>
</dbReference>
<evidence type="ECO:0000256" key="3">
    <source>
        <dbReference type="ARBA" id="ARBA00022448"/>
    </source>
</evidence>
<evidence type="ECO:0000256" key="9">
    <source>
        <dbReference type="ARBA" id="ARBA00023004"/>
    </source>
</evidence>
<gene>
    <name evidence="13" type="ORF">F0562_032458</name>
</gene>
<evidence type="ECO:0000256" key="2">
    <source>
        <dbReference type="ARBA" id="ARBA00004141"/>
    </source>
</evidence>
<keyword evidence="4" id="KW-0349">Heme</keyword>
<evidence type="ECO:0000259" key="12">
    <source>
        <dbReference type="PROSITE" id="PS50939"/>
    </source>
</evidence>
<dbReference type="FunFam" id="1.20.120.1770:FF:000005">
    <property type="entry name" value="Probable transmembrane ascorbate ferrireductase 3"/>
    <property type="match status" value="1"/>
</dbReference>
<organism evidence="13 14">
    <name type="scientific">Nyssa sinensis</name>
    <dbReference type="NCBI Taxonomy" id="561372"/>
    <lineage>
        <taxon>Eukaryota</taxon>
        <taxon>Viridiplantae</taxon>
        <taxon>Streptophyta</taxon>
        <taxon>Embryophyta</taxon>
        <taxon>Tracheophyta</taxon>
        <taxon>Spermatophyta</taxon>
        <taxon>Magnoliopsida</taxon>
        <taxon>eudicotyledons</taxon>
        <taxon>Gunneridae</taxon>
        <taxon>Pentapetalae</taxon>
        <taxon>asterids</taxon>
        <taxon>Cornales</taxon>
        <taxon>Nyssaceae</taxon>
        <taxon>Nyssa</taxon>
    </lineage>
</organism>
<dbReference type="CDD" id="cd08766">
    <property type="entry name" value="Cyt_b561_ACYB-1_like"/>
    <property type="match status" value="1"/>
</dbReference>
<evidence type="ECO:0000256" key="4">
    <source>
        <dbReference type="ARBA" id="ARBA00022617"/>
    </source>
</evidence>
<dbReference type="InterPro" id="IPR043205">
    <property type="entry name" value="CYB561/CYBRD1-like"/>
</dbReference>
<keyword evidence="9" id="KW-0408">Iron</keyword>
<dbReference type="InterPro" id="IPR006593">
    <property type="entry name" value="Cyt_b561/ferric_Rdtase_TM"/>
</dbReference>
<evidence type="ECO:0000256" key="8">
    <source>
        <dbReference type="ARBA" id="ARBA00022989"/>
    </source>
</evidence>
<feature type="transmembrane region" description="Helical" evidence="11">
    <location>
        <begin position="169"/>
        <end position="191"/>
    </location>
</feature>
<dbReference type="EMBL" id="CM018042">
    <property type="protein sequence ID" value="KAA8532425.1"/>
    <property type="molecule type" value="Genomic_DNA"/>
</dbReference>
<evidence type="ECO:0000256" key="7">
    <source>
        <dbReference type="ARBA" id="ARBA00022982"/>
    </source>
</evidence>
<dbReference type="PROSITE" id="PS50939">
    <property type="entry name" value="CYTOCHROME_B561"/>
    <property type="match status" value="1"/>
</dbReference>
<evidence type="ECO:0000256" key="10">
    <source>
        <dbReference type="ARBA" id="ARBA00023136"/>
    </source>
</evidence>
<keyword evidence="5 11" id="KW-0812">Transmembrane</keyword>
<feature type="transmembrane region" description="Helical" evidence="11">
    <location>
        <begin position="57"/>
        <end position="76"/>
    </location>
</feature>
<evidence type="ECO:0000256" key="6">
    <source>
        <dbReference type="ARBA" id="ARBA00022723"/>
    </source>
</evidence>
<dbReference type="Gene3D" id="1.20.120.1770">
    <property type="match status" value="1"/>
</dbReference>
<dbReference type="Proteomes" id="UP000325577">
    <property type="component" value="Linkage Group LG19"/>
</dbReference>
<evidence type="ECO:0000313" key="13">
    <source>
        <dbReference type="EMBL" id="KAA8532425.1"/>
    </source>
</evidence>
<proteinExistence type="predicted"/>
<reference evidence="13 14" key="1">
    <citation type="submission" date="2019-09" db="EMBL/GenBank/DDBJ databases">
        <title>A chromosome-level genome assembly of the Chinese tupelo Nyssa sinensis.</title>
        <authorList>
            <person name="Yang X."/>
            <person name="Kang M."/>
            <person name="Yang Y."/>
            <person name="Xiong H."/>
            <person name="Wang M."/>
            <person name="Zhang Z."/>
            <person name="Wang Z."/>
            <person name="Wu H."/>
            <person name="Ma T."/>
            <person name="Liu J."/>
            <person name="Xi Z."/>
        </authorList>
    </citation>
    <scope>NUCLEOTIDE SEQUENCE [LARGE SCALE GENOMIC DNA]</scope>
    <source>
        <strain evidence="13">J267</strain>
        <tissue evidence="13">Leaf</tissue>
    </source>
</reference>
<dbReference type="GO" id="GO:0016491">
    <property type="term" value="F:oxidoreductase activity"/>
    <property type="evidence" value="ECO:0007669"/>
    <property type="project" value="InterPro"/>
</dbReference>
<keyword evidence="8 11" id="KW-1133">Transmembrane helix</keyword>
<evidence type="ECO:0000256" key="1">
    <source>
        <dbReference type="ARBA" id="ARBA00001970"/>
    </source>
</evidence>
<dbReference type="Pfam" id="PF03188">
    <property type="entry name" value="Cytochrom_B561"/>
    <property type="match status" value="1"/>
</dbReference>
<keyword evidence="14" id="KW-1185">Reference proteome</keyword>
<feature type="transmembrane region" description="Helical" evidence="11">
    <location>
        <begin position="129"/>
        <end position="148"/>
    </location>
</feature>
<accession>A0A5J5AMS8</accession>
<feature type="transmembrane region" description="Helical" evidence="11">
    <location>
        <begin position="17"/>
        <end position="37"/>
    </location>
</feature>
<keyword evidence="6" id="KW-0479">Metal-binding</keyword>
<feature type="domain" description="Cytochrome b561" evidence="12">
    <location>
        <begin position="20"/>
        <end position="219"/>
    </location>
</feature>
<dbReference type="SMART" id="SM00665">
    <property type="entry name" value="B561"/>
    <property type="match status" value="1"/>
</dbReference>
<evidence type="ECO:0000256" key="5">
    <source>
        <dbReference type="ARBA" id="ARBA00022692"/>
    </source>
</evidence>
<feature type="transmembrane region" description="Helical" evidence="11">
    <location>
        <begin position="88"/>
        <end position="109"/>
    </location>
</feature>
<comment type="cofactor">
    <cofactor evidence="1">
        <name>heme b</name>
        <dbReference type="ChEBI" id="CHEBI:60344"/>
    </cofactor>
</comment>
<dbReference type="AlphaFoldDB" id="A0A5J5AMS8"/>
<dbReference type="PANTHER" id="PTHR10106:SF15">
    <property type="entry name" value="TRANSMEMBRANE ASCORBATE FERRIREDUCTASE 3-RELATED"/>
    <property type="match status" value="1"/>
</dbReference>
<keyword evidence="7" id="KW-0249">Electron transport</keyword>
<evidence type="ECO:0000256" key="11">
    <source>
        <dbReference type="SAM" id="Phobius"/>
    </source>
</evidence>
<comment type="subcellular location">
    <subcellularLocation>
        <location evidence="2">Membrane</location>
        <topology evidence="2">Multi-pass membrane protein</topology>
    </subcellularLocation>
</comment>